<name>A0A6G8RTE7_9GAMM</name>
<gene>
    <name evidence="2" type="ORF">G8E00_03770</name>
</gene>
<evidence type="ECO:0000313" key="2">
    <source>
        <dbReference type="EMBL" id="QIO05147.1"/>
    </source>
</evidence>
<keyword evidence="3" id="KW-1185">Reference proteome</keyword>
<organism evidence="2 3">
    <name type="scientific">Acinetobacter shaoyimingii</name>
    <dbReference type="NCBI Taxonomy" id="2715164"/>
    <lineage>
        <taxon>Bacteria</taxon>
        <taxon>Pseudomonadati</taxon>
        <taxon>Pseudomonadota</taxon>
        <taxon>Gammaproteobacteria</taxon>
        <taxon>Moraxellales</taxon>
        <taxon>Moraxellaceae</taxon>
        <taxon>Acinetobacter</taxon>
    </lineage>
</organism>
<dbReference type="Pfam" id="PF13689">
    <property type="entry name" value="DUF4154"/>
    <property type="match status" value="1"/>
</dbReference>
<sequence>MALFINIKRISIGLLLLITSSMCFANSSHNIYMMTLSILSYTKWNVPSPSLCIVGNNNNTQITNAFLQGVKTQNISLQVKGITEEQLALRSCDAIFFTQSTPESEQKLINQSYNKSILSFSKDNPECEIGSIFCLYTSKKGNTLFKVNLDSLAKSKIHVDPRVLLLAKNSE</sequence>
<protein>
    <submittedName>
        <fullName evidence="2">YfiR family protein</fullName>
    </submittedName>
</protein>
<keyword evidence="1" id="KW-0732">Signal</keyword>
<dbReference type="AlphaFoldDB" id="A0A6G8RTE7"/>
<accession>A0A6G8RTE7</accession>
<evidence type="ECO:0000313" key="3">
    <source>
        <dbReference type="Proteomes" id="UP000502297"/>
    </source>
</evidence>
<dbReference type="EMBL" id="CP049801">
    <property type="protein sequence ID" value="QIO05147.1"/>
    <property type="molecule type" value="Genomic_DNA"/>
</dbReference>
<feature type="signal peptide" evidence="1">
    <location>
        <begin position="1"/>
        <end position="25"/>
    </location>
</feature>
<dbReference type="KEGG" id="asha:G8E00_03770"/>
<proteinExistence type="predicted"/>
<feature type="chain" id="PRO_5026279102" evidence="1">
    <location>
        <begin position="26"/>
        <end position="171"/>
    </location>
</feature>
<reference evidence="2 3" key="1">
    <citation type="submission" date="2020-03" db="EMBL/GenBank/DDBJ databases">
        <authorList>
            <person name="Zhu W."/>
        </authorList>
    </citation>
    <scope>NUCLEOTIDE SEQUENCE [LARGE SCALE GENOMIC DNA]</scope>
    <source>
        <strain evidence="2 3">323-1</strain>
    </source>
</reference>
<dbReference type="InterPro" id="IPR025293">
    <property type="entry name" value="YfiR/HmsC-like"/>
</dbReference>
<dbReference type="Proteomes" id="UP000502297">
    <property type="component" value="Chromosome"/>
</dbReference>
<evidence type="ECO:0000256" key="1">
    <source>
        <dbReference type="SAM" id="SignalP"/>
    </source>
</evidence>